<proteinExistence type="predicted"/>
<evidence type="ECO:0000313" key="2">
    <source>
        <dbReference type="EMBL" id="GAA4753461.1"/>
    </source>
</evidence>
<dbReference type="RefSeq" id="WP_345481911.1">
    <property type="nucleotide sequence ID" value="NZ_BAABLP010000006.1"/>
</dbReference>
<feature type="transmembrane region" description="Helical" evidence="1">
    <location>
        <begin position="228"/>
        <end position="247"/>
    </location>
</feature>
<dbReference type="EMBL" id="BAABLP010000006">
    <property type="protein sequence ID" value="GAA4753461.1"/>
    <property type="molecule type" value="Genomic_DNA"/>
</dbReference>
<evidence type="ECO:0008006" key="4">
    <source>
        <dbReference type="Google" id="ProtNLM"/>
    </source>
</evidence>
<organism evidence="2 3">
    <name type="scientific">Amnibacterium soli</name>
    <dbReference type="NCBI Taxonomy" id="1282736"/>
    <lineage>
        <taxon>Bacteria</taxon>
        <taxon>Bacillati</taxon>
        <taxon>Actinomycetota</taxon>
        <taxon>Actinomycetes</taxon>
        <taxon>Micrococcales</taxon>
        <taxon>Microbacteriaceae</taxon>
        <taxon>Amnibacterium</taxon>
    </lineage>
</organism>
<feature type="transmembrane region" description="Helical" evidence="1">
    <location>
        <begin position="40"/>
        <end position="60"/>
    </location>
</feature>
<keyword evidence="1" id="KW-0812">Transmembrane</keyword>
<feature type="transmembrane region" description="Helical" evidence="1">
    <location>
        <begin position="178"/>
        <end position="199"/>
    </location>
</feature>
<gene>
    <name evidence="2" type="ORF">GCM10025783_27950</name>
</gene>
<dbReference type="Proteomes" id="UP001500121">
    <property type="component" value="Unassembled WGS sequence"/>
</dbReference>
<evidence type="ECO:0000256" key="1">
    <source>
        <dbReference type="SAM" id="Phobius"/>
    </source>
</evidence>
<accession>A0ABP8ZEF1</accession>
<comment type="caution">
    <text evidence="2">The sequence shown here is derived from an EMBL/GenBank/DDBJ whole genome shotgun (WGS) entry which is preliminary data.</text>
</comment>
<feature type="transmembrane region" description="Helical" evidence="1">
    <location>
        <begin position="254"/>
        <end position="272"/>
    </location>
</feature>
<feature type="transmembrane region" description="Helical" evidence="1">
    <location>
        <begin position="67"/>
        <end position="85"/>
    </location>
</feature>
<keyword evidence="3" id="KW-1185">Reference proteome</keyword>
<name>A0ABP8ZEF1_9MICO</name>
<sequence length="433" mass="45324">MSDGALQTAHGRTVGPIVVGYAALWIIEGAFRKWVPGSSLLFYVARDGFAVLSIVWMAAGRRTAIRALPWWSAAVLLVAGGWLALQSIQPSAPPPLVLLFGLRSYLAPLLLLAICWLHGTRRELDRIALVLIAAAPLQLVLTVLQVLASPSAFINRQVGGAPNIFVNSGGVVRATGTFSAPSGLTIYLLVALAVALSWTLTPGRRAAGWTAVTCALATTALSGARGAVLNAALLLAVYLLQQTLSGLPGSVRRVAGLAALLMIALAVIQIALPEVLTSFVTRFDQASESEDSSSRLFDQVTLYLGELPTMLGDGMGARSNAGIALGSTAGWIENDSLRWVAELGAVGYLLSLLRTAAAALLTVLTFARLRSAPSESTLFRAALATLLLLSSVNGTPTNEGAFAVLLSLLVLSVTDRDSPAPRITVRSTEGALR</sequence>
<keyword evidence="1" id="KW-0472">Membrane</keyword>
<feature type="transmembrane region" description="Helical" evidence="1">
    <location>
        <begin position="129"/>
        <end position="148"/>
    </location>
</feature>
<reference evidence="3" key="1">
    <citation type="journal article" date="2019" name="Int. J. Syst. Evol. Microbiol.">
        <title>The Global Catalogue of Microorganisms (GCM) 10K type strain sequencing project: providing services to taxonomists for standard genome sequencing and annotation.</title>
        <authorList>
            <consortium name="The Broad Institute Genomics Platform"/>
            <consortium name="The Broad Institute Genome Sequencing Center for Infectious Disease"/>
            <person name="Wu L."/>
            <person name="Ma J."/>
        </authorList>
    </citation>
    <scope>NUCLEOTIDE SEQUENCE [LARGE SCALE GENOMIC DNA]</scope>
    <source>
        <strain evidence="3">JCM 19015</strain>
    </source>
</reference>
<protein>
    <recommendedName>
        <fullName evidence="4">O-antigen ligase domain-containing protein</fullName>
    </recommendedName>
</protein>
<evidence type="ECO:0000313" key="3">
    <source>
        <dbReference type="Proteomes" id="UP001500121"/>
    </source>
</evidence>
<feature type="transmembrane region" description="Helical" evidence="1">
    <location>
        <begin position="97"/>
        <end position="117"/>
    </location>
</feature>
<keyword evidence="1" id="KW-1133">Transmembrane helix</keyword>